<dbReference type="OrthoDB" id="9803739at2"/>
<dbReference type="AlphaFoldDB" id="A0A2W7TST6"/>
<name>A0A2W7TST6_9FLAO</name>
<comment type="caution">
    <text evidence="1">The sequence shown here is derived from an EMBL/GenBank/DDBJ whole genome shotgun (WGS) entry which is preliminary data.</text>
</comment>
<protein>
    <submittedName>
        <fullName evidence="1">Uncharacterized protein</fullName>
    </submittedName>
</protein>
<accession>A0A2W7TST6</accession>
<dbReference type="RefSeq" id="WP_111410091.1">
    <property type="nucleotide sequence ID" value="NZ_QKXH01000006.1"/>
</dbReference>
<proteinExistence type="predicted"/>
<evidence type="ECO:0000313" key="2">
    <source>
        <dbReference type="Proteomes" id="UP000249177"/>
    </source>
</evidence>
<gene>
    <name evidence="1" type="ORF">DOS84_10560</name>
</gene>
<sequence length="90" mass="9929">MKKNGLVGGKSWLSTMEYHKFINEDVNSKLGGLNFAECIIYFLNLGKIQAESWDNSSEVLSDACESLKKSGVDRIVLCANAVLLFAGERL</sequence>
<dbReference type="Proteomes" id="UP000249177">
    <property type="component" value="Unassembled WGS sequence"/>
</dbReference>
<dbReference type="Gene3D" id="3.40.50.1860">
    <property type="match status" value="1"/>
</dbReference>
<reference evidence="1 2" key="1">
    <citation type="submission" date="2018-06" db="EMBL/GenBank/DDBJ databases">
        <title>Flavobacterium sp IMCC34762, genome.</title>
        <authorList>
            <person name="Joung Y."/>
            <person name="Cho J."/>
            <person name="Song J."/>
        </authorList>
    </citation>
    <scope>NUCLEOTIDE SEQUENCE [LARGE SCALE GENOMIC DNA]</scope>
    <source>
        <strain evidence="1 2">IMCC34762</strain>
    </source>
</reference>
<keyword evidence="2" id="KW-1185">Reference proteome</keyword>
<dbReference type="EMBL" id="QKXH01000006">
    <property type="protein sequence ID" value="PZX93301.1"/>
    <property type="molecule type" value="Genomic_DNA"/>
</dbReference>
<dbReference type="InterPro" id="IPR001920">
    <property type="entry name" value="Asp/Glu_race"/>
</dbReference>
<evidence type="ECO:0000313" key="1">
    <source>
        <dbReference type="EMBL" id="PZX93301.1"/>
    </source>
</evidence>
<dbReference type="GO" id="GO:0016855">
    <property type="term" value="F:racemase and epimerase activity, acting on amino acids and derivatives"/>
    <property type="evidence" value="ECO:0007669"/>
    <property type="project" value="InterPro"/>
</dbReference>
<dbReference type="SUPFAM" id="SSF53681">
    <property type="entry name" value="Aspartate/glutamate racemase"/>
    <property type="match status" value="1"/>
</dbReference>
<organism evidence="1 2">
    <name type="scientific">Flavobacterium aquariorum</name>
    <dbReference type="NCBI Taxonomy" id="2217670"/>
    <lineage>
        <taxon>Bacteria</taxon>
        <taxon>Pseudomonadati</taxon>
        <taxon>Bacteroidota</taxon>
        <taxon>Flavobacteriia</taxon>
        <taxon>Flavobacteriales</taxon>
        <taxon>Flavobacteriaceae</taxon>
        <taxon>Flavobacterium</taxon>
    </lineage>
</organism>